<dbReference type="InterPro" id="IPR006089">
    <property type="entry name" value="Acyl-CoA_DH_CS"/>
</dbReference>
<gene>
    <name evidence="10" type="ORF">GCM10022377_17560</name>
</gene>
<evidence type="ECO:0000313" key="10">
    <source>
        <dbReference type="EMBL" id="GAA3704378.1"/>
    </source>
</evidence>
<dbReference type="InterPro" id="IPR006091">
    <property type="entry name" value="Acyl-CoA_Oxase/DH_mid-dom"/>
</dbReference>
<comment type="cofactor">
    <cofactor evidence="1 5">
        <name>FAD</name>
        <dbReference type="ChEBI" id="CHEBI:57692"/>
    </cofactor>
</comment>
<dbReference type="InterPro" id="IPR036250">
    <property type="entry name" value="AcylCo_DH-like_C"/>
</dbReference>
<dbReference type="Pfam" id="PF02771">
    <property type="entry name" value="Acyl-CoA_dh_N"/>
    <property type="match status" value="1"/>
</dbReference>
<dbReference type="InterPro" id="IPR013786">
    <property type="entry name" value="AcylCoA_DH/ox_N"/>
</dbReference>
<dbReference type="Gene3D" id="1.10.540.10">
    <property type="entry name" value="Acyl-CoA dehydrogenase/oxidase, N-terminal domain"/>
    <property type="match status" value="1"/>
</dbReference>
<reference evidence="11" key="1">
    <citation type="journal article" date="2019" name="Int. J. Syst. Evol. Microbiol.">
        <title>The Global Catalogue of Microorganisms (GCM) 10K type strain sequencing project: providing services to taxonomists for standard genome sequencing and annotation.</title>
        <authorList>
            <consortium name="The Broad Institute Genomics Platform"/>
            <consortium name="The Broad Institute Genome Sequencing Center for Infectious Disease"/>
            <person name="Wu L."/>
            <person name="Ma J."/>
        </authorList>
    </citation>
    <scope>NUCLEOTIDE SEQUENCE [LARGE SCALE GENOMIC DNA]</scope>
    <source>
        <strain evidence="11">JCM 16961</strain>
    </source>
</reference>
<proteinExistence type="inferred from homology"/>
<evidence type="ECO:0000259" key="7">
    <source>
        <dbReference type="Pfam" id="PF00441"/>
    </source>
</evidence>
<dbReference type="PANTHER" id="PTHR43188">
    <property type="entry name" value="ACYL-COENZYME A OXIDASE"/>
    <property type="match status" value="1"/>
</dbReference>
<dbReference type="Proteomes" id="UP001501536">
    <property type="component" value="Unassembled WGS sequence"/>
</dbReference>
<evidence type="ECO:0000256" key="2">
    <source>
        <dbReference type="ARBA" id="ARBA00009347"/>
    </source>
</evidence>
<feature type="domain" description="Acyl-CoA dehydrogenase/oxidase C-terminal" evidence="7">
    <location>
        <begin position="288"/>
        <end position="426"/>
    </location>
</feature>
<evidence type="ECO:0000256" key="3">
    <source>
        <dbReference type="ARBA" id="ARBA00022630"/>
    </source>
</evidence>
<dbReference type="RefSeq" id="WP_344883019.1">
    <property type="nucleotide sequence ID" value="NZ_BAABCJ010000002.1"/>
</dbReference>
<dbReference type="InterPro" id="IPR037069">
    <property type="entry name" value="AcylCoA_DH/ox_N_sf"/>
</dbReference>
<evidence type="ECO:0000256" key="5">
    <source>
        <dbReference type="RuleBase" id="RU362125"/>
    </source>
</evidence>
<evidence type="ECO:0000256" key="4">
    <source>
        <dbReference type="ARBA" id="ARBA00022827"/>
    </source>
</evidence>
<dbReference type="InterPro" id="IPR009075">
    <property type="entry name" value="AcylCo_DH/oxidase_C"/>
</dbReference>
<feature type="domain" description="Acyl-CoA oxidase/dehydrogenase middle" evidence="8">
    <location>
        <begin position="170"/>
        <end position="267"/>
    </location>
</feature>
<keyword evidence="5" id="KW-0560">Oxidoreductase</keyword>
<dbReference type="PANTHER" id="PTHR43188:SF1">
    <property type="entry name" value="ACYL-COA DEHYDROGENASE"/>
    <property type="match status" value="1"/>
</dbReference>
<feature type="region of interest" description="Disordered" evidence="6">
    <location>
        <begin position="1"/>
        <end position="34"/>
    </location>
</feature>
<sequence>MNPETHSTRPSAPGPGPAPGGTAGGDDFPHGAEAPSYEVWGEVETDPAGVFADLPEQDRAYRDRARAFGLDDVRPVIDDYWNRADYPLHLGRRLGELDLLRDGVHVEGFAPMTTLAAGLVNMELSRADGSVGTICGVQGGLALRSVAYCGSPEQVEHWVPRLARAEVWGAFALTEPAHGSDSVSLETRATRVDGGYRLSGEKKWIGNASLADTPEGGVTVVWARTEDDGAVRGFLVEQQWDGYTATTIENKLSLRAIWQAHLRMEDVFVPDTHVLPEARTFKDTARVLFATRLGVAWSAVGHATACYETAVQYAQQRVQFGRPLAASQIVQERLARMQSELVTMQTMVRHMTARAEADSLTPEQASLAKYTCTRTARSIAANARDLLGGNGILLEHRVARHLADIEAIHTYEGTETVQALIIGRSITGRSAFAG</sequence>
<dbReference type="Gene3D" id="2.40.110.10">
    <property type="entry name" value="Butyryl-CoA Dehydrogenase, subunit A, domain 2"/>
    <property type="match status" value="1"/>
</dbReference>
<dbReference type="EMBL" id="BAABCJ010000002">
    <property type="protein sequence ID" value="GAA3704378.1"/>
    <property type="molecule type" value="Genomic_DNA"/>
</dbReference>
<evidence type="ECO:0000256" key="6">
    <source>
        <dbReference type="SAM" id="MobiDB-lite"/>
    </source>
</evidence>
<dbReference type="InterPro" id="IPR046373">
    <property type="entry name" value="Acyl-CoA_Oxase/DH_mid-dom_sf"/>
</dbReference>
<comment type="caution">
    <text evidence="10">The sequence shown here is derived from an EMBL/GenBank/DDBJ whole genome shotgun (WGS) entry which is preliminary data.</text>
</comment>
<dbReference type="PROSITE" id="PS00073">
    <property type="entry name" value="ACYL_COA_DH_2"/>
    <property type="match status" value="1"/>
</dbReference>
<dbReference type="Gene3D" id="1.20.140.10">
    <property type="entry name" value="Butyryl-CoA Dehydrogenase, subunit A, domain 3"/>
    <property type="match status" value="1"/>
</dbReference>
<protein>
    <submittedName>
        <fullName evidence="10">Acyl-CoA dehydrogenase family protein</fullName>
    </submittedName>
</protein>
<evidence type="ECO:0000313" key="11">
    <source>
        <dbReference type="Proteomes" id="UP001501536"/>
    </source>
</evidence>
<keyword evidence="11" id="KW-1185">Reference proteome</keyword>
<dbReference type="SUPFAM" id="SSF47203">
    <property type="entry name" value="Acyl-CoA dehydrogenase C-terminal domain-like"/>
    <property type="match status" value="1"/>
</dbReference>
<evidence type="ECO:0000256" key="1">
    <source>
        <dbReference type="ARBA" id="ARBA00001974"/>
    </source>
</evidence>
<evidence type="ECO:0000259" key="8">
    <source>
        <dbReference type="Pfam" id="PF02770"/>
    </source>
</evidence>
<evidence type="ECO:0000259" key="9">
    <source>
        <dbReference type="Pfam" id="PF02771"/>
    </source>
</evidence>
<dbReference type="SUPFAM" id="SSF56645">
    <property type="entry name" value="Acyl-CoA dehydrogenase NM domain-like"/>
    <property type="match status" value="1"/>
</dbReference>
<feature type="domain" description="Acyl-CoA dehydrogenase/oxidase N-terminal" evidence="9">
    <location>
        <begin position="56"/>
        <end position="166"/>
    </location>
</feature>
<comment type="similarity">
    <text evidence="2 5">Belongs to the acyl-CoA dehydrogenase family.</text>
</comment>
<keyword evidence="3 5" id="KW-0285">Flavoprotein</keyword>
<dbReference type="InterPro" id="IPR045008">
    <property type="entry name" value="ACX4-like"/>
</dbReference>
<dbReference type="Pfam" id="PF00441">
    <property type="entry name" value="Acyl-CoA_dh_1"/>
    <property type="match status" value="1"/>
</dbReference>
<dbReference type="InterPro" id="IPR009100">
    <property type="entry name" value="AcylCoA_DH/oxidase_NM_dom_sf"/>
</dbReference>
<name>A0ABP7DHE5_9MICC</name>
<accession>A0ABP7DHE5</accession>
<organism evidence="10 11">
    <name type="scientific">Zhihengliuella alba</name>
    <dbReference type="NCBI Taxonomy" id="547018"/>
    <lineage>
        <taxon>Bacteria</taxon>
        <taxon>Bacillati</taxon>
        <taxon>Actinomycetota</taxon>
        <taxon>Actinomycetes</taxon>
        <taxon>Micrococcales</taxon>
        <taxon>Micrococcaceae</taxon>
        <taxon>Zhihengliuella</taxon>
    </lineage>
</organism>
<dbReference type="Pfam" id="PF02770">
    <property type="entry name" value="Acyl-CoA_dh_M"/>
    <property type="match status" value="1"/>
</dbReference>
<keyword evidence="4 5" id="KW-0274">FAD</keyword>